<evidence type="ECO:0000256" key="10">
    <source>
        <dbReference type="ARBA" id="ARBA00025478"/>
    </source>
</evidence>
<dbReference type="EMBL" id="CACVKT020008264">
    <property type="protein sequence ID" value="CAC5413903.1"/>
    <property type="molecule type" value="Genomic_DNA"/>
</dbReference>
<name>A0A6J8E1K1_MYTCO</name>
<feature type="transmembrane region" description="Helical" evidence="13">
    <location>
        <begin position="188"/>
        <end position="217"/>
    </location>
</feature>
<dbReference type="InterPro" id="IPR017452">
    <property type="entry name" value="GPCR_Rhodpsn_7TM"/>
</dbReference>
<dbReference type="SMART" id="SM01381">
    <property type="entry name" value="7TM_GPCR_Srsx"/>
    <property type="match status" value="1"/>
</dbReference>
<dbReference type="Gene3D" id="1.20.1070.10">
    <property type="entry name" value="Rhodopsin 7-helix transmembrane proteins"/>
    <property type="match status" value="1"/>
</dbReference>
<feature type="coiled-coil region" evidence="12">
    <location>
        <begin position="386"/>
        <end position="413"/>
    </location>
</feature>
<comment type="function">
    <text evidence="10">Receptor for NPAF (A-18-F-amide) and NPFF (F-8-F-amide) neuropeptides, also known as morphine-modulating peptides. Can also be activated by a variety of naturally occurring or synthetic FMRF-amide like ligands. This receptor mediates its action by association with G proteins that activate a phosphatidylinositol-calcium second messenger system.</text>
</comment>
<feature type="transmembrane region" description="Helical" evidence="13">
    <location>
        <begin position="282"/>
        <end position="304"/>
    </location>
</feature>
<keyword evidence="7 11" id="KW-0675">Receptor</keyword>
<keyword evidence="2 11" id="KW-0812">Transmembrane</keyword>
<gene>
    <name evidence="15" type="ORF">MCOR_46758</name>
</gene>
<reference evidence="15 16" key="1">
    <citation type="submission" date="2020-06" db="EMBL/GenBank/DDBJ databases">
        <authorList>
            <person name="Li R."/>
            <person name="Bekaert M."/>
        </authorList>
    </citation>
    <scope>NUCLEOTIDE SEQUENCE [LARGE SCALE GENOMIC DNA]</scope>
    <source>
        <strain evidence="16">wild</strain>
    </source>
</reference>
<evidence type="ECO:0000313" key="16">
    <source>
        <dbReference type="Proteomes" id="UP000507470"/>
    </source>
</evidence>
<dbReference type="OrthoDB" id="5981855at2759"/>
<protein>
    <recommendedName>
        <fullName evidence="14">G-protein coupled receptors family 1 profile domain-containing protein</fullName>
    </recommendedName>
</protein>
<proteinExistence type="inferred from homology"/>
<comment type="similarity">
    <text evidence="11">Belongs to the G-protein coupled receptor 1 family.</text>
</comment>
<feature type="transmembrane region" description="Helical" evidence="13">
    <location>
        <begin position="102"/>
        <end position="123"/>
    </location>
</feature>
<evidence type="ECO:0000256" key="3">
    <source>
        <dbReference type="ARBA" id="ARBA00022989"/>
    </source>
</evidence>
<evidence type="ECO:0000259" key="14">
    <source>
        <dbReference type="PROSITE" id="PS50262"/>
    </source>
</evidence>
<evidence type="ECO:0000256" key="6">
    <source>
        <dbReference type="ARBA" id="ARBA00023157"/>
    </source>
</evidence>
<evidence type="ECO:0000256" key="7">
    <source>
        <dbReference type="ARBA" id="ARBA00023170"/>
    </source>
</evidence>
<dbReference type="Proteomes" id="UP000507470">
    <property type="component" value="Unassembled WGS sequence"/>
</dbReference>
<evidence type="ECO:0000256" key="5">
    <source>
        <dbReference type="ARBA" id="ARBA00023136"/>
    </source>
</evidence>
<evidence type="ECO:0000256" key="9">
    <source>
        <dbReference type="ARBA" id="ARBA00023224"/>
    </source>
</evidence>
<dbReference type="PRINTS" id="PR01570">
    <property type="entry name" value="NPFFRECEPTOR"/>
</dbReference>
<evidence type="ECO:0000256" key="4">
    <source>
        <dbReference type="ARBA" id="ARBA00023040"/>
    </source>
</evidence>
<dbReference type="SUPFAM" id="SSF81321">
    <property type="entry name" value="Family A G protein-coupled receptor-like"/>
    <property type="match status" value="1"/>
</dbReference>
<comment type="subcellular location">
    <subcellularLocation>
        <location evidence="1">Membrane</location>
        <topology evidence="1">Multi-pass membrane protein</topology>
    </subcellularLocation>
</comment>
<evidence type="ECO:0000313" key="15">
    <source>
        <dbReference type="EMBL" id="CAC5413903.1"/>
    </source>
</evidence>
<organism evidence="15 16">
    <name type="scientific">Mytilus coruscus</name>
    <name type="common">Sea mussel</name>
    <dbReference type="NCBI Taxonomy" id="42192"/>
    <lineage>
        <taxon>Eukaryota</taxon>
        <taxon>Metazoa</taxon>
        <taxon>Spiralia</taxon>
        <taxon>Lophotrochozoa</taxon>
        <taxon>Mollusca</taxon>
        <taxon>Bivalvia</taxon>
        <taxon>Autobranchia</taxon>
        <taxon>Pteriomorphia</taxon>
        <taxon>Mytilida</taxon>
        <taxon>Mytiloidea</taxon>
        <taxon>Mytilidae</taxon>
        <taxon>Mytilinae</taxon>
        <taxon>Mytilus</taxon>
    </lineage>
</organism>
<sequence>MAVDVNLSRNSTTEVIISSSRVDNQPLIGLIILYSLTTFLSIVGNIIVVIVFRKGKRSRTDLRPFLINLAIADLLMALFCMPFTFADAIFRTWIFSEPFCPIVLFVQMLSVAASVFTNVAIGMDRFLVVAYPLQHRFTLQRYKYVIVAIWTCSILLASVQLIVARAMHLESGVLVCNEIWPNTNSRRIYTIFVLVLTYIIPLIILSITYSIVSFLLWKRTSPGNRDHFRDFLQWRSKIKVVKMLVIVVTIFGLCWLPLHVFTLVIDFQPEVLDYDTEADEKLLLGIYLGVHWLAMSNSFANPIIYSFTNDNFRADLFTLFYIWFPCCTCLKTMIRRTNSSSTKDSFIFRRQSTLRRSMGSFGGSRRQILFDHNRRNFGSFQNGTIREDSREKQEENERQLLQLEEILEKEMTQGIQICCDQKSRNTETRIVRQSSCKDML</sequence>
<keyword evidence="5 13" id="KW-0472">Membrane</keyword>
<dbReference type="AlphaFoldDB" id="A0A6J8E1K1"/>
<keyword evidence="3 13" id="KW-1133">Transmembrane helix</keyword>
<keyword evidence="12" id="KW-0175">Coiled coil</keyword>
<evidence type="ECO:0000256" key="12">
    <source>
        <dbReference type="SAM" id="Coils"/>
    </source>
</evidence>
<keyword evidence="9 11" id="KW-0807">Transducer</keyword>
<feature type="transmembrane region" description="Helical" evidence="13">
    <location>
        <begin position="27"/>
        <end position="53"/>
    </location>
</feature>
<dbReference type="PANTHER" id="PTHR45695">
    <property type="entry name" value="LEUCOKININ RECEPTOR-RELATED"/>
    <property type="match status" value="1"/>
</dbReference>
<evidence type="ECO:0000256" key="1">
    <source>
        <dbReference type="ARBA" id="ARBA00004141"/>
    </source>
</evidence>
<dbReference type="PANTHER" id="PTHR45695:SF9">
    <property type="entry name" value="LEUCOKININ RECEPTOR"/>
    <property type="match status" value="1"/>
</dbReference>
<feature type="domain" description="G-protein coupled receptors family 1 profile" evidence="14">
    <location>
        <begin position="44"/>
        <end position="305"/>
    </location>
</feature>
<evidence type="ECO:0000256" key="8">
    <source>
        <dbReference type="ARBA" id="ARBA00023180"/>
    </source>
</evidence>
<dbReference type="PROSITE" id="PS50262">
    <property type="entry name" value="G_PROTEIN_RECEP_F1_2"/>
    <property type="match status" value="1"/>
</dbReference>
<evidence type="ECO:0000256" key="2">
    <source>
        <dbReference type="ARBA" id="ARBA00022692"/>
    </source>
</evidence>
<evidence type="ECO:0000256" key="11">
    <source>
        <dbReference type="RuleBase" id="RU000688"/>
    </source>
</evidence>
<dbReference type="PRINTS" id="PR00237">
    <property type="entry name" value="GPCRRHODOPSN"/>
</dbReference>
<dbReference type="GO" id="GO:0005886">
    <property type="term" value="C:plasma membrane"/>
    <property type="evidence" value="ECO:0007669"/>
    <property type="project" value="TreeGrafter"/>
</dbReference>
<accession>A0A6J8E1K1</accession>
<keyword evidence="6" id="KW-1015">Disulfide bond</keyword>
<dbReference type="PROSITE" id="PS00237">
    <property type="entry name" value="G_PROTEIN_RECEP_F1_1"/>
    <property type="match status" value="1"/>
</dbReference>
<feature type="transmembrane region" description="Helical" evidence="13">
    <location>
        <begin position="144"/>
        <end position="168"/>
    </location>
</feature>
<dbReference type="InterPro" id="IPR000276">
    <property type="entry name" value="GPCR_Rhodpsn"/>
</dbReference>
<evidence type="ECO:0000256" key="13">
    <source>
        <dbReference type="SAM" id="Phobius"/>
    </source>
</evidence>
<dbReference type="GO" id="GO:0008188">
    <property type="term" value="F:neuropeptide receptor activity"/>
    <property type="evidence" value="ECO:0007669"/>
    <property type="project" value="InterPro"/>
</dbReference>
<keyword evidence="4 11" id="KW-0297">G-protein coupled receptor</keyword>
<feature type="transmembrane region" description="Helical" evidence="13">
    <location>
        <begin position="65"/>
        <end position="90"/>
    </location>
</feature>
<dbReference type="InterPro" id="IPR005395">
    <property type="entry name" value="NPFF_rcpt"/>
</dbReference>
<feature type="transmembrane region" description="Helical" evidence="13">
    <location>
        <begin position="238"/>
        <end position="262"/>
    </location>
</feature>
<dbReference type="Pfam" id="PF00001">
    <property type="entry name" value="7tm_1"/>
    <property type="match status" value="1"/>
</dbReference>
<keyword evidence="16" id="KW-1185">Reference proteome</keyword>
<keyword evidence="8" id="KW-0325">Glycoprotein</keyword>